<proteinExistence type="predicted"/>
<evidence type="ECO:0000313" key="2">
    <source>
        <dbReference type="Proteomes" id="UP001153331"/>
    </source>
</evidence>
<sequence length="249" mass="28846">MKFHTEDRVEYYAEDRAGDRIFHIEYLWYIRGWTSGSWPFIIEAAHRKYGDVIRIAPNELSFATVEAYRDIYGHAIKGKKLFPKSNWYHTSGDHPGIVSVTEPAQHSRQRKYLAHAFSSQSLREQESFVHRYVDLFVQQIGHIGRKDTQGINLEEAFNWLTFDIIGDLTFGESFNAVAEGRTNLWVSIIIDATYFMMLGNLRYRFPLMTPLLPLVAPKGAAEDFRQHMVLTREKLAKRLELGGSQDRAD</sequence>
<gene>
    <name evidence="1" type="ORF">OPT61_g23</name>
</gene>
<name>A0ACC2IVD3_9PLEO</name>
<evidence type="ECO:0000313" key="1">
    <source>
        <dbReference type="EMBL" id="KAJ8119114.1"/>
    </source>
</evidence>
<dbReference type="Proteomes" id="UP001153331">
    <property type="component" value="Unassembled WGS sequence"/>
</dbReference>
<protein>
    <submittedName>
        <fullName evidence="1">Uncharacterized protein</fullName>
    </submittedName>
</protein>
<organism evidence="1 2">
    <name type="scientific">Boeremia exigua</name>
    <dbReference type="NCBI Taxonomy" id="749465"/>
    <lineage>
        <taxon>Eukaryota</taxon>
        <taxon>Fungi</taxon>
        <taxon>Dikarya</taxon>
        <taxon>Ascomycota</taxon>
        <taxon>Pezizomycotina</taxon>
        <taxon>Dothideomycetes</taxon>
        <taxon>Pleosporomycetidae</taxon>
        <taxon>Pleosporales</taxon>
        <taxon>Pleosporineae</taxon>
        <taxon>Didymellaceae</taxon>
        <taxon>Boeremia</taxon>
    </lineage>
</organism>
<comment type="caution">
    <text evidence="1">The sequence shown here is derived from an EMBL/GenBank/DDBJ whole genome shotgun (WGS) entry which is preliminary data.</text>
</comment>
<reference evidence="1" key="1">
    <citation type="submission" date="2022-11" db="EMBL/GenBank/DDBJ databases">
        <title>Genome Sequence of Boeremia exigua.</title>
        <authorList>
            <person name="Buettner E."/>
        </authorList>
    </citation>
    <scope>NUCLEOTIDE SEQUENCE</scope>
    <source>
        <strain evidence="1">CU02</strain>
    </source>
</reference>
<keyword evidence="2" id="KW-1185">Reference proteome</keyword>
<dbReference type="EMBL" id="JAPHNI010000001">
    <property type="protein sequence ID" value="KAJ8119114.1"/>
    <property type="molecule type" value="Genomic_DNA"/>
</dbReference>
<accession>A0ACC2IVD3</accession>